<sequence>MNNTYTILKGDCLSLIAERFGVDEETLMKLNSAQIKNPDLIYEGNKLVLSLSTPMITDNSRSPLPEAPQCPANGPDTCQPIKPLDDILYVPAHPVAGKPMWYAINNDTKVKILEEKELLANAVDVNDTKKTLQALNKLGVMSKFTTRTHEHFMDETTMEQYRALLLAKMAIETHAIEIDGKKPNDELLKIAKVIDLDIAKSYQWLLSKHSLSPHSTNNHATVESLSSKKTIEEHREAFLLRVNQKLRSEVLEQLEKKVESLEKQAEKNANNTVSSDKSPFVYSDKLEYFTTKTQTKLGARIESLRSKRVFSEDELILKSTTNAREEIEFWLSELKKMPRDFQAPEINVALILWAQNLSHINLAGYTIKEQCLTLNQLTGKPGAPLGSLNSRFEWLKTNIWNDIEPLDIKEEDTRTFIQKLYELSGSAAENTPAGKDMSNVANSVDREWGYYPALALMRVIDATVTKHQSALGQLFKDKSSVFDEVFSQLLWIKKVASARIENLKAAAQKKAQQGLNHLEFTVGDTTLTPTSLTLLWDEALFKPKETLPSGFQTKSGYNDLQVVECSLLSDGSVFYVRAPIWFMPKDESAPLFGQAAGHVQIITGNISVVNKESGAAQLIDNHNIKQALTEMVKKNAKLEVMPAKLEGSFNSVFWKDSYHYKDGVGPDRKSPAYSVDAEAQFMRFSSKAEVELNSPVSTLSLSQPRNMGLSGGASATLTALQGQLNFSFWYPLHDKHKELKASDYSKVSPCELKIPYINKANKEEPYDAGGICANVSGAVYGLAAASCQLSTKFTIGPTDTGQGIGIKGQTIDIFDSNIKYVKNFHSTNGLAALESAKLASELSAEVDVFAGVEAGGHLNASVYWTPPKDRHGNSSAPQRLGSIGAKLAAAWGVGGKAGMRLIFQNGVLILSTEAGLVFGPGSSGKVDIALDAEGADDFVDCLLGVLKLSHFRRLAVFGEADENGINEDFQTLNDIMTIAAALGLTVSKVLLMPMTSWSDYKQQVTGREYAPFLARNITNAEINNGSMKKWVLKLPPETLGNLLAALSEPQMFSQTSELKNQMQAQAIVQIMTWLVSDSSVEKEANQRRWKETLISMGNLPKGKKNYPLEWQTYLEQWLRLAKFVKNNEGINGITQLFSDYSFELNGNMIITLKESNIGTGILGGIKEYHYSSYPISCVLNASAASGNLAEIVQETGLAPNHWALEKTNETIIRWDVEEIGERYGL</sequence>
<dbReference type="AlphaFoldDB" id="A0A1E3WLC7"/>
<evidence type="ECO:0000313" key="4">
    <source>
        <dbReference type="Proteomes" id="UP000095131"/>
    </source>
</evidence>
<dbReference type="EMBL" id="MDCJ01000002">
    <property type="protein sequence ID" value="ODS10574.1"/>
    <property type="molecule type" value="Genomic_DNA"/>
</dbReference>
<dbReference type="SMART" id="SM00257">
    <property type="entry name" value="LysM"/>
    <property type="match status" value="1"/>
</dbReference>
<dbReference type="PROSITE" id="PS51782">
    <property type="entry name" value="LYSM"/>
    <property type="match status" value="1"/>
</dbReference>
<dbReference type="RefSeq" id="WP_083239588.1">
    <property type="nucleotide sequence ID" value="NZ_MDCJ01000002.1"/>
</dbReference>
<gene>
    <name evidence="3" type="ORF">VSF3289_00833</name>
</gene>
<proteinExistence type="predicted"/>
<dbReference type="Proteomes" id="UP000095131">
    <property type="component" value="Unassembled WGS sequence"/>
</dbReference>
<keyword evidence="1" id="KW-0175">Coiled coil</keyword>
<feature type="coiled-coil region" evidence="1">
    <location>
        <begin position="244"/>
        <end position="271"/>
    </location>
</feature>
<comment type="caution">
    <text evidence="3">The sequence shown here is derived from an EMBL/GenBank/DDBJ whole genome shotgun (WGS) entry which is preliminary data.</text>
</comment>
<evidence type="ECO:0000259" key="2">
    <source>
        <dbReference type="PROSITE" id="PS51782"/>
    </source>
</evidence>
<organism evidence="3 4">
    <name type="scientific">Vibrio scophthalmi</name>
    <dbReference type="NCBI Taxonomy" id="45658"/>
    <lineage>
        <taxon>Bacteria</taxon>
        <taxon>Pseudomonadati</taxon>
        <taxon>Pseudomonadota</taxon>
        <taxon>Gammaproteobacteria</taxon>
        <taxon>Vibrionales</taxon>
        <taxon>Vibrionaceae</taxon>
        <taxon>Vibrio</taxon>
    </lineage>
</organism>
<feature type="domain" description="LysM" evidence="2">
    <location>
        <begin position="3"/>
        <end position="49"/>
    </location>
</feature>
<protein>
    <recommendedName>
        <fullName evidence="2">LysM domain-containing protein</fullName>
    </recommendedName>
</protein>
<dbReference type="InterPro" id="IPR018392">
    <property type="entry name" value="LysM"/>
</dbReference>
<name>A0A1E3WLC7_9VIBR</name>
<dbReference type="InterPro" id="IPR036779">
    <property type="entry name" value="LysM_dom_sf"/>
</dbReference>
<dbReference type="PATRIC" id="fig|45658.8.peg.823"/>
<evidence type="ECO:0000256" key="1">
    <source>
        <dbReference type="SAM" id="Coils"/>
    </source>
</evidence>
<dbReference type="Gene3D" id="3.10.350.10">
    <property type="entry name" value="LysM domain"/>
    <property type="match status" value="1"/>
</dbReference>
<reference evidence="3 4" key="1">
    <citation type="submission" date="2016-08" db="EMBL/GenBank/DDBJ databases">
        <title>Genome sequencing of Vibrio scophthalmi strain FP3289, an isolated from Paralichthys olivaceus.</title>
        <authorList>
            <person name="Han H.-J."/>
        </authorList>
    </citation>
    <scope>NUCLEOTIDE SEQUENCE [LARGE SCALE GENOMIC DNA]</scope>
    <source>
        <strain evidence="3 4">FP3289</strain>
    </source>
</reference>
<dbReference type="CDD" id="cd00118">
    <property type="entry name" value="LysM"/>
    <property type="match status" value="1"/>
</dbReference>
<dbReference type="SUPFAM" id="SSF54106">
    <property type="entry name" value="LysM domain"/>
    <property type="match status" value="1"/>
</dbReference>
<accession>A0A1E3WLC7</accession>
<evidence type="ECO:0000313" key="3">
    <source>
        <dbReference type="EMBL" id="ODS10574.1"/>
    </source>
</evidence>
<dbReference type="Pfam" id="PF01476">
    <property type="entry name" value="LysM"/>
    <property type="match status" value="1"/>
</dbReference>
<dbReference type="OrthoDB" id="5833047at2"/>